<evidence type="ECO:0000259" key="13">
    <source>
        <dbReference type="Pfam" id="PF07715"/>
    </source>
</evidence>
<sequence length="754" mass="84857">MRFLIIFLLIGLKGFTQTAGIQGKITSGKDPVSFASISIAATQLGTFSNENGSFHLTNIPEGKHLLRISAIGFETVTREITLKDKQLLDLDIKMEEASNILEEVLIVDSQTGLSRRTPYNISSIQISGIENKGNPNGMMGVLREVPGVYGAEFGHGIVKPFIRGLGFSRIVTIYQGNKLENHQWGADHGLGINDLGIRQVDVIKGPASVLYGSGALGGVLVAIDEDKYLHDTGFSGNAGTTFNSISNGIRTYASAAVNTKKNVFFATDLSYENHADYKNGEGRLIGNSRFNTHTLRLHTGLNREKFQNKLSFTYNLQNLGIISDEEMDDDLSLVTTRNDRKMQLPFQQVEDRLISYNQTTTSSKFDTFLHLSHHFNKRKEIETNLNETDLGLKQYHTFYNGRISFENGKFNHSLGIQGSFLKNKNIAQAQKFLIPDADVLENGLYYLSSLDLDKWFLQGAVRYDYRLVSVYARSPELIEYGFILPGDPESRKLTRDFAGFTGSMGVTRKFNEQHTAKFNVSTGFRAPDLAELFSNGPHPGTSRFEKGNDQFGREQSLQADLNYNYRGKRFQGDISAFGSLVNNYIFFTATNQIREEDGLEIWTYSQTNALLYGAEFFLKYNFLKGNRMQTSFSGAIVRAKDQQTQENLTFIPPDNYNIEMGYYALNDKSLYIFSKIRAINDQNRTGFEEDPTPGYTLLNLGVSKEFKWEENSLTAGITVYNSLNKNYVDHLSILRPFNISSPGRNLMLNLKYNF</sequence>
<feature type="domain" description="TonB-dependent receptor plug" evidence="13">
    <location>
        <begin position="115"/>
        <end position="219"/>
    </location>
</feature>
<dbReference type="AlphaFoldDB" id="A0A5B8YR91"/>
<comment type="similarity">
    <text evidence="10 11">Belongs to the TonB-dependent receptor family.</text>
</comment>
<dbReference type="RefSeq" id="WP_146835999.1">
    <property type="nucleotide sequence ID" value="NZ_CP042476.1"/>
</dbReference>
<dbReference type="InterPro" id="IPR039426">
    <property type="entry name" value="TonB-dep_rcpt-like"/>
</dbReference>
<evidence type="ECO:0000256" key="6">
    <source>
        <dbReference type="ARBA" id="ARBA00023077"/>
    </source>
</evidence>
<evidence type="ECO:0000256" key="5">
    <source>
        <dbReference type="ARBA" id="ARBA00022729"/>
    </source>
</evidence>
<dbReference type="Proteomes" id="UP000321954">
    <property type="component" value="Chromosome"/>
</dbReference>
<keyword evidence="2 10" id="KW-0813">Transport</keyword>
<dbReference type="Pfam" id="PF07715">
    <property type="entry name" value="Plug"/>
    <property type="match status" value="1"/>
</dbReference>
<evidence type="ECO:0000313" key="15">
    <source>
        <dbReference type="Proteomes" id="UP000321954"/>
    </source>
</evidence>
<evidence type="ECO:0000256" key="3">
    <source>
        <dbReference type="ARBA" id="ARBA00022452"/>
    </source>
</evidence>
<evidence type="ECO:0000256" key="4">
    <source>
        <dbReference type="ARBA" id="ARBA00022692"/>
    </source>
</evidence>
<dbReference type="KEGG" id="anp:FK178_13005"/>
<evidence type="ECO:0000256" key="9">
    <source>
        <dbReference type="ARBA" id="ARBA00023237"/>
    </source>
</evidence>
<dbReference type="OrthoDB" id="9795928at2"/>
<evidence type="ECO:0000256" key="1">
    <source>
        <dbReference type="ARBA" id="ARBA00004571"/>
    </source>
</evidence>
<dbReference type="InterPro" id="IPR012910">
    <property type="entry name" value="Plug_dom"/>
</dbReference>
<gene>
    <name evidence="14" type="ORF">FK178_13005</name>
</gene>
<evidence type="ECO:0000259" key="12">
    <source>
        <dbReference type="Pfam" id="PF00593"/>
    </source>
</evidence>
<keyword evidence="6 11" id="KW-0798">TonB box</keyword>
<evidence type="ECO:0000313" key="14">
    <source>
        <dbReference type="EMBL" id="QED38579.1"/>
    </source>
</evidence>
<keyword evidence="8 14" id="KW-0675">Receptor</keyword>
<name>A0A5B8YR91_9FLAO</name>
<dbReference type="InterPro" id="IPR037066">
    <property type="entry name" value="Plug_dom_sf"/>
</dbReference>
<evidence type="ECO:0000256" key="7">
    <source>
        <dbReference type="ARBA" id="ARBA00023136"/>
    </source>
</evidence>
<keyword evidence="7 10" id="KW-0472">Membrane</keyword>
<dbReference type="InterPro" id="IPR008969">
    <property type="entry name" value="CarboxyPept-like_regulatory"/>
</dbReference>
<dbReference type="PANTHER" id="PTHR30069:SF29">
    <property type="entry name" value="HEMOGLOBIN AND HEMOGLOBIN-HAPTOGLOBIN-BINDING PROTEIN 1-RELATED"/>
    <property type="match status" value="1"/>
</dbReference>
<dbReference type="GO" id="GO:0009279">
    <property type="term" value="C:cell outer membrane"/>
    <property type="evidence" value="ECO:0007669"/>
    <property type="project" value="UniProtKB-SubCell"/>
</dbReference>
<dbReference type="PROSITE" id="PS52016">
    <property type="entry name" value="TONB_DEPENDENT_REC_3"/>
    <property type="match status" value="1"/>
</dbReference>
<dbReference type="Pfam" id="PF13715">
    <property type="entry name" value="CarbopepD_reg_2"/>
    <property type="match status" value="1"/>
</dbReference>
<dbReference type="GO" id="GO:0015344">
    <property type="term" value="F:siderophore uptake transmembrane transporter activity"/>
    <property type="evidence" value="ECO:0007669"/>
    <property type="project" value="TreeGrafter"/>
</dbReference>
<proteinExistence type="inferred from homology"/>
<evidence type="ECO:0000256" key="8">
    <source>
        <dbReference type="ARBA" id="ARBA00023170"/>
    </source>
</evidence>
<reference evidence="14 15" key="1">
    <citation type="submission" date="2019-08" db="EMBL/GenBank/DDBJ databases">
        <title>Antarcticibacterium arcticum sp. nov., a bacterium isolated from marine sediment of the Canadian Beaufort Sea.</title>
        <authorList>
            <person name="Lee Y.M."/>
            <person name="Baek K."/>
            <person name="Lee D.-H."/>
            <person name="Shin S.C."/>
            <person name="Jin Y.K."/>
            <person name="Park Y."/>
        </authorList>
    </citation>
    <scope>NUCLEOTIDE SEQUENCE [LARGE SCALE GENOMIC DNA]</scope>
    <source>
        <strain evidence="14 15">PAMC 28998</strain>
    </source>
</reference>
<dbReference type="SUPFAM" id="SSF56935">
    <property type="entry name" value="Porins"/>
    <property type="match status" value="1"/>
</dbReference>
<dbReference type="Pfam" id="PF00593">
    <property type="entry name" value="TonB_dep_Rec_b-barrel"/>
    <property type="match status" value="1"/>
</dbReference>
<keyword evidence="3 10" id="KW-1134">Transmembrane beta strand</keyword>
<dbReference type="GO" id="GO:0044718">
    <property type="term" value="P:siderophore transmembrane transport"/>
    <property type="evidence" value="ECO:0007669"/>
    <property type="project" value="TreeGrafter"/>
</dbReference>
<accession>A0A5B8YR91</accession>
<evidence type="ECO:0000256" key="10">
    <source>
        <dbReference type="PROSITE-ProRule" id="PRU01360"/>
    </source>
</evidence>
<dbReference type="Gene3D" id="2.170.130.10">
    <property type="entry name" value="TonB-dependent receptor, plug domain"/>
    <property type="match status" value="1"/>
</dbReference>
<keyword evidence="15" id="KW-1185">Reference proteome</keyword>
<dbReference type="Gene3D" id="2.60.40.1120">
    <property type="entry name" value="Carboxypeptidase-like, regulatory domain"/>
    <property type="match status" value="1"/>
</dbReference>
<evidence type="ECO:0000256" key="11">
    <source>
        <dbReference type="RuleBase" id="RU003357"/>
    </source>
</evidence>
<keyword evidence="5" id="KW-0732">Signal</keyword>
<evidence type="ECO:0000256" key="2">
    <source>
        <dbReference type="ARBA" id="ARBA00022448"/>
    </source>
</evidence>
<protein>
    <submittedName>
        <fullName evidence="14">TonB-dependent receptor</fullName>
    </submittedName>
</protein>
<dbReference type="EMBL" id="CP042476">
    <property type="protein sequence ID" value="QED38579.1"/>
    <property type="molecule type" value="Genomic_DNA"/>
</dbReference>
<dbReference type="PANTHER" id="PTHR30069">
    <property type="entry name" value="TONB-DEPENDENT OUTER MEMBRANE RECEPTOR"/>
    <property type="match status" value="1"/>
</dbReference>
<keyword evidence="4 10" id="KW-0812">Transmembrane</keyword>
<feature type="domain" description="TonB-dependent receptor-like beta-barrel" evidence="12">
    <location>
        <begin position="252"/>
        <end position="721"/>
    </location>
</feature>
<dbReference type="Gene3D" id="2.40.170.20">
    <property type="entry name" value="TonB-dependent receptor, beta-barrel domain"/>
    <property type="match status" value="1"/>
</dbReference>
<keyword evidence="9 10" id="KW-0998">Cell outer membrane</keyword>
<dbReference type="InterPro" id="IPR036942">
    <property type="entry name" value="Beta-barrel_TonB_sf"/>
</dbReference>
<dbReference type="InterPro" id="IPR000531">
    <property type="entry name" value="Beta-barrel_TonB"/>
</dbReference>
<dbReference type="SUPFAM" id="SSF49464">
    <property type="entry name" value="Carboxypeptidase regulatory domain-like"/>
    <property type="match status" value="1"/>
</dbReference>
<organism evidence="14 15">
    <name type="scientific">Antarcticibacterium arcticum</name>
    <dbReference type="NCBI Taxonomy" id="2585771"/>
    <lineage>
        <taxon>Bacteria</taxon>
        <taxon>Pseudomonadati</taxon>
        <taxon>Bacteroidota</taxon>
        <taxon>Flavobacteriia</taxon>
        <taxon>Flavobacteriales</taxon>
        <taxon>Flavobacteriaceae</taxon>
        <taxon>Antarcticibacterium</taxon>
    </lineage>
</organism>
<comment type="subcellular location">
    <subcellularLocation>
        <location evidence="1 10">Cell outer membrane</location>
        <topology evidence="1 10">Multi-pass membrane protein</topology>
    </subcellularLocation>
</comment>